<name>A0A5C3FUC9_PSEA2</name>
<organism evidence="1 2">
    <name type="scientific">Pseudozyma antarctica</name>
    <name type="common">Yeast</name>
    <name type="synonym">Candida antarctica</name>
    <dbReference type="NCBI Taxonomy" id="84753"/>
    <lineage>
        <taxon>Eukaryota</taxon>
        <taxon>Fungi</taxon>
        <taxon>Dikarya</taxon>
        <taxon>Basidiomycota</taxon>
        <taxon>Ustilaginomycotina</taxon>
        <taxon>Ustilaginomycetes</taxon>
        <taxon>Ustilaginales</taxon>
        <taxon>Ustilaginaceae</taxon>
        <taxon>Moesziomyces</taxon>
    </lineage>
</organism>
<comment type="caution">
    <text evidence="1">The sequence shown here is derived from an EMBL/GenBank/DDBJ whole genome shotgun (WGS) entry which is preliminary data.</text>
</comment>
<evidence type="ECO:0000313" key="1">
    <source>
        <dbReference type="EMBL" id="SPO48028.1"/>
    </source>
</evidence>
<proteinExistence type="predicted"/>
<dbReference type="Proteomes" id="UP000325008">
    <property type="component" value="Unassembled WGS sequence"/>
</dbReference>
<keyword evidence="2" id="KW-1185">Reference proteome</keyword>
<sequence length="119" mass="12915">MGSALLKRTALWRTVASNLEIKLRSSIFEGEDASSGDATTRPVRWNTQRKFPERVHCGGEAATAPLRGQCGGGRASLLLGNDYATHCQTSSSAFGMNEAVNYDHMLQRLNFPKTQAASL</sequence>
<reference evidence="1" key="1">
    <citation type="submission" date="2018-03" db="EMBL/GenBank/DDBJ databases">
        <authorList>
            <person name="Guldener U."/>
        </authorList>
    </citation>
    <scope>NUCLEOTIDE SEQUENCE [LARGE SCALE GENOMIC DNA]</scope>
    <source>
        <strain evidence="1">ATCC34888</strain>
    </source>
</reference>
<evidence type="ECO:0000313" key="2">
    <source>
        <dbReference type="Proteomes" id="UP000325008"/>
    </source>
</evidence>
<accession>A0A5C3FUC9</accession>
<dbReference type="AlphaFoldDB" id="A0A5C3FUC9"/>
<protein>
    <submittedName>
        <fullName evidence="1">Uncharacterized protein</fullName>
    </submittedName>
</protein>
<dbReference type="EMBL" id="OOIQ01000016">
    <property type="protein sequence ID" value="SPO48028.1"/>
    <property type="molecule type" value="Genomic_DNA"/>
</dbReference>
<gene>
    <name evidence="1" type="ORF">PSANT_05716</name>
</gene>